<proteinExistence type="predicted"/>
<evidence type="ECO:0000313" key="2">
    <source>
        <dbReference type="EMBL" id="KZT58004.1"/>
    </source>
</evidence>
<evidence type="ECO:0000313" key="3">
    <source>
        <dbReference type="Proteomes" id="UP000076842"/>
    </source>
</evidence>
<accession>A0A165GFI4</accession>
<dbReference type="Proteomes" id="UP000076842">
    <property type="component" value="Unassembled WGS sequence"/>
</dbReference>
<feature type="transmembrane region" description="Helical" evidence="1">
    <location>
        <begin position="31"/>
        <end position="52"/>
    </location>
</feature>
<keyword evidence="1" id="KW-0472">Membrane</keyword>
<protein>
    <submittedName>
        <fullName evidence="2">Uncharacterized protein</fullName>
    </submittedName>
</protein>
<dbReference type="EMBL" id="KV423956">
    <property type="protein sequence ID" value="KZT58004.1"/>
    <property type="molecule type" value="Genomic_DNA"/>
</dbReference>
<gene>
    <name evidence="2" type="ORF">CALCODRAFT_482704</name>
</gene>
<dbReference type="InParanoid" id="A0A165GFI4"/>
<keyword evidence="1" id="KW-1133">Transmembrane helix</keyword>
<evidence type="ECO:0000256" key="1">
    <source>
        <dbReference type="SAM" id="Phobius"/>
    </source>
</evidence>
<keyword evidence="3" id="KW-1185">Reference proteome</keyword>
<dbReference type="AlphaFoldDB" id="A0A165GFI4"/>
<name>A0A165GFI4_9BASI</name>
<organism evidence="2 3">
    <name type="scientific">Calocera cornea HHB12733</name>
    <dbReference type="NCBI Taxonomy" id="1353952"/>
    <lineage>
        <taxon>Eukaryota</taxon>
        <taxon>Fungi</taxon>
        <taxon>Dikarya</taxon>
        <taxon>Basidiomycota</taxon>
        <taxon>Agaricomycotina</taxon>
        <taxon>Dacrymycetes</taxon>
        <taxon>Dacrymycetales</taxon>
        <taxon>Dacrymycetaceae</taxon>
        <taxon>Calocera</taxon>
    </lineage>
</organism>
<reference evidence="2 3" key="1">
    <citation type="journal article" date="2016" name="Mol. Biol. Evol.">
        <title>Comparative Genomics of Early-Diverging Mushroom-Forming Fungi Provides Insights into the Origins of Lignocellulose Decay Capabilities.</title>
        <authorList>
            <person name="Nagy L.G."/>
            <person name="Riley R."/>
            <person name="Tritt A."/>
            <person name="Adam C."/>
            <person name="Daum C."/>
            <person name="Floudas D."/>
            <person name="Sun H."/>
            <person name="Yadav J.S."/>
            <person name="Pangilinan J."/>
            <person name="Larsson K.H."/>
            <person name="Matsuura K."/>
            <person name="Barry K."/>
            <person name="Labutti K."/>
            <person name="Kuo R."/>
            <person name="Ohm R.A."/>
            <person name="Bhattacharya S.S."/>
            <person name="Shirouzu T."/>
            <person name="Yoshinaga Y."/>
            <person name="Martin F.M."/>
            <person name="Grigoriev I.V."/>
            <person name="Hibbett D.S."/>
        </authorList>
    </citation>
    <scope>NUCLEOTIDE SEQUENCE [LARGE SCALE GENOMIC DNA]</scope>
    <source>
        <strain evidence="2 3">HHB12733</strain>
    </source>
</reference>
<keyword evidence="1" id="KW-0812">Transmembrane</keyword>
<sequence>MSSSPTPTSTDPAASTKASSNALMQSFKSKVVLTATIGGVLVLAVAIFLAAFKACSLSFP</sequence>